<keyword evidence="2" id="KW-1185">Reference proteome</keyword>
<protein>
    <submittedName>
        <fullName evidence="1">Uncharacterized protein</fullName>
    </submittedName>
</protein>
<accession>A0ACD3BC97</accession>
<evidence type="ECO:0000313" key="2">
    <source>
        <dbReference type="Proteomes" id="UP000308600"/>
    </source>
</evidence>
<organism evidence="1 2">
    <name type="scientific">Pluteus cervinus</name>
    <dbReference type="NCBI Taxonomy" id="181527"/>
    <lineage>
        <taxon>Eukaryota</taxon>
        <taxon>Fungi</taxon>
        <taxon>Dikarya</taxon>
        <taxon>Basidiomycota</taxon>
        <taxon>Agaricomycotina</taxon>
        <taxon>Agaricomycetes</taxon>
        <taxon>Agaricomycetidae</taxon>
        <taxon>Agaricales</taxon>
        <taxon>Pluteineae</taxon>
        <taxon>Pluteaceae</taxon>
        <taxon>Pluteus</taxon>
    </lineage>
</organism>
<reference evidence="1 2" key="1">
    <citation type="journal article" date="2019" name="Nat. Ecol. Evol.">
        <title>Megaphylogeny resolves global patterns of mushroom evolution.</title>
        <authorList>
            <person name="Varga T."/>
            <person name="Krizsan K."/>
            <person name="Foldi C."/>
            <person name="Dima B."/>
            <person name="Sanchez-Garcia M."/>
            <person name="Sanchez-Ramirez S."/>
            <person name="Szollosi G.J."/>
            <person name="Szarkandi J.G."/>
            <person name="Papp V."/>
            <person name="Albert L."/>
            <person name="Andreopoulos W."/>
            <person name="Angelini C."/>
            <person name="Antonin V."/>
            <person name="Barry K.W."/>
            <person name="Bougher N.L."/>
            <person name="Buchanan P."/>
            <person name="Buyck B."/>
            <person name="Bense V."/>
            <person name="Catcheside P."/>
            <person name="Chovatia M."/>
            <person name="Cooper J."/>
            <person name="Damon W."/>
            <person name="Desjardin D."/>
            <person name="Finy P."/>
            <person name="Geml J."/>
            <person name="Haridas S."/>
            <person name="Hughes K."/>
            <person name="Justo A."/>
            <person name="Karasinski D."/>
            <person name="Kautmanova I."/>
            <person name="Kiss B."/>
            <person name="Kocsube S."/>
            <person name="Kotiranta H."/>
            <person name="LaButti K.M."/>
            <person name="Lechner B.E."/>
            <person name="Liimatainen K."/>
            <person name="Lipzen A."/>
            <person name="Lukacs Z."/>
            <person name="Mihaltcheva S."/>
            <person name="Morgado L.N."/>
            <person name="Niskanen T."/>
            <person name="Noordeloos M.E."/>
            <person name="Ohm R.A."/>
            <person name="Ortiz-Santana B."/>
            <person name="Ovrebo C."/>
            <person name="Racz N."/>
            <person name="Riley R."/>
            <person name="Savchenko A."/>
            <person name="Shiryaev A."/>
            <person name="Soop K."/>
            <person name="Spirin V."/>
            <person name="Szebenyi C."/>
            <person name="Tomsovsky M."/>
            <person name="Tulloss R.E."/>
            <person name="Uehling J."/>
            <person name="Grigoriev I.V."/>
            <person name="Vagvolgyi C."/>
            <person name="Papp T."/>
            <person name="Martin F.M."/>
            <person name="Miettinen O."/>
            <person name="Hibbett D.S."/>
            <person name="Nagy L.G."/>
        </authorList>
    </citation>
    <scope>NUCLEOTIDE SEQUENCE [LARGE SCALE GENOMIC DNA]</scope>
    <source>
        <strain evidence="1 2">NL-1719</strain>
    </source>
</reference>
<dbReference type="Proteomes" id="UP000308600">
    <property type="component" value="Unassembled WGS sequence"/>
</dbReference>
<name>A0ACD3BC97_9AGAR</name>
<evidence type="ECO:0000313" key="1">
    <source>
        <dbReference type="EMBL" id="TFK75648.1"/>
    </source>
</evidence>
<dbReference type="EMBL" id="ML208262">
    <property type="protein sequence ID" value="TFK75648.1"/>
    <property type="molecule type" value="Genomic_DNA"/>
</dbReference>
<gene>
    <name evidence="1" type="ORF">BDN72DRAFT_831972</name>
</gene>
<sequence length="243" mass="26929">MSSTSTGNQSISPELTTSCDASFTHLTAPDMEKPPSYEEARIPRKPITYQFSTLPNGACILLPPSDAADSRPVYHVRTFQSVFSPLARTTVIRRGGGDEGELVGEFEFGMSSNKPYISIHGEFIELTYALYKSGKAPGHISHVVPGHWTWARPPVRMYWDCTKRSTWTCTISGGSTITGGKTLLAKYTPPDITPRGHLMPTLQVTPTGQQYFDRIFITAILLEQKATFPAFGGPMEYKEHFNF</sequence>
<proteinExistence type="predicted"/>